<dbReference type="AlphaFoldDB" id="A0AAW2YHP6"/>
<dbReference type="SUPFAM" id="SSF53474">
    <property type="entry name" value="alpha/beta-Hydrolases"/>
    <property type="match status" value="1"/>
</dbReference>
<dbReference type="Gene3D" id="3.40.50.1820">
    <property type="entry name" value="alpha/beta hydrolase"/>
    <property type="match status" value="1"/>
</dbReference>
<name>A0AAW2YHP6_9EUKA</name>
<evidence type="ECO:0000313" key="2">
    <source>
        <dbReference type="EMBL" id="KAL0476509.1"/>
    </source>
</evidence>
<dbReference type="EMBL" id="JAOPGA020000053">
    <property type="protein sequence ID" value="KAL0476509.1"/>
    <property type="molecule type" value="Genomic_DNA"/>
</dbReference>
<dbReference type="InterPro" id="IPR002925">
    <property type="entry name" value="Dienelactn_hydro"/>
</dbReference>
<dbReference type="GO" id="GO:0016787">
    <property type="term" value="F:hydrolase activity"/>
    <property type="evidence" value="ECO:0007669"/>
    <property type="project" value="InterPro"/>
</dbReference>
<dbReference type="InterPro" id="IPR029058">
    <property type="entry name" value="AB_hydrolase_fold"/>
</dbReference>
<sequence>MTEADEPVIPLCDNCVSGYVHQGTTVGTEQKIGDLDCYVSFPSTKSKAKTIVFLHDMFGWKFINNRLLADQYASNGFYVVMPDLFVGDVVPDDLADKLHPERPSELSLVKKTVNKCSAMMFGTGLLFRHRDVVTRPIINKFIGDFKSNEPGVGSIGVVGFCWGGRHAALLGSNEHVTSVFLCHPSMISFPSEIEQITKPVGIGAAEKDAMFPKARCDKSEEIFRRKNLKHDVKVYTNVEHGWSVRADLNNHDSVVKKEEIAKQVIDWFKSTL</sequence>
<feature type="domain" description="Dienelactone hydrolase" evidence="1">
    <location>
        <begin position="36"/>
        <end position="271"/>
    </location>
</feature>
<protein>
    <submittedName>
        <fullName evidence="2">AIM2</fullName>
    </submittedName>
</protein>
<dbReference type="Pfam" id="PF01738">
    <property type="entry name" value="DLH"/>
    <property type="match status" value="1"/>
</dbReference>
<accession>A0AAW2YHP6</accession>
<dbReference type="Proteomes" id="UP001431209">
    <property type="component" value="Unassembled WGS sequence"/>
</dbReference>
<gene>
    <name evidence="2" type="ORF">AKO1_004582</name>
</gene>
<evidence type="ECO:0000313" key="3">
    <source>
        <dbReference type="Proteomes" id="UP001431209"/>
    </source>
</evidence>
<comment type="caution">
    <text evidence="2">The sequence shown here is derived from an EMBL/GenBank/DDBJ whole genome shotgun (WGS) entry which is preliminary data.</text>
</comment>
<evidence type="ECO:0000259" key="1">
    <source>
        <dbReference type="Pfam" id="PF01738"/>
    </source>
</evidence>
<organism evidence="2 3">
    <name type="scientific">Acrasis kona</name>
    <dbReference type="NCBI Taxonomy" id="1008807"/>
    <lineage>
        <taxon>Eukaryota</taxon>
        <taxon>Discoba</taxon>
        <taxon>Heterolobosea</taxon>
        <taxon>Tetramitia</taxon>
        <taxon>Eutetramitia</taxon>
        <taxon>Acrasidae</taxon>
        <taxon>Acrasis</taxon>
    </lineage>
</organism>
<proteinExistence type="predicted"/>
<reference evidence="2 3" key="1">
    <citation type="submission" date="2024-03" db="EMBL/GenBank/DDBJ databases">
        <title>The Acrasis kona genome and developmental transcriptomes reveal deep origins of eukaryotic multicellular pathways.</title>
        <authorList>
            <person name="Sheikh S."/>
            <person name="Fu C.-J."/>
            <person name="Brown M.W."/>
            <person name="Baldauf S.L."/>
        </authorList>
    </citation>
    <scope>NUCLEOTIDE SEQUENCE [LARGE SCALE GENOMIC DNA]</scope>
    <source>
        <strain evidence="2 3">ATCC MYA-3509</strain>
    </source>
</reference>
<dbReference type="PANTHER" id="PTHR17630">
    <property type="entry name" value="DIENELACTONE HYDROLASE"/>
    <property type="match status" value="1"/>
</dbReference>
<dbReference type="PANTHER" id="PTHR17630:SF44">
    <property type="entry name" value="PROTEIN AIM2"/>
    <property type="match status" value="1"/>
</dbReference>
<keyword evidence="3" id="KW-1185">Reference proteome</keyword>